<sequence length="338" mass="35381">MKSLSPTPEGLDQAAALLRAGELVAVPTETVYGLAADATQPDAVAAIFRAKNRPADHPLIVHLPGLEQLNEWASRVPDCAWPVIERFWPGPLTLVLPASEKVPAIVNAGQDTVALRWSSHPLLQALLDRLQRPVAAPSANPFCRISPTTADHVRANMEGRIAAVVDGGPCAVGIESTILDLSGARPAILRPGAVTAAMLAPYLDLAETAAPDAPRVPGNLASHYAPRQPCYRLEAAEAEERADDAGWRQAAVLAIDAPPRAAAGSNACRRPPRAMPRRCTPRCTRPTPAAVSSSGSCCRPTNRPGAPCATGCNAPRGRWMAGMAAKGGGAASRRFVDG</sequence>
<dbReference type="InterPro" id="IPR005145">
    <property type="entry name" value="Sua5_C"/>
</dbReference>
<accession>A0A3S4HPF9</accession>
<dbReference type="Proteomes" id="UP000275777">
    <property type="component" value="Chromosome"/>
</dbReference>
<dbReference type="PROSITE" id="PS51163">
    <property type="entry name" value="YRDC"/>
    <property type="match status" value="1"/>
</dbReference>
<dbReference type="PANTHER" id="PTHR17490">
    <property type="entry name" value="SUA5"/>
    <property type="match status" value="1"/>
</dbReference>
<dbReference type="AlphaFoldDB" id="A0A3S4HPF9"/>
<evidence type="ECO:0000256" key="2">
    <source>
        <dbReference type="ARBA" id="ARBA00007663"/>
    </source>
</evidence>
<reference evidence="13 14" key="1">
    <citation type="submission" date="2018-12" db="EMBL/GenBank/DDBJ databases">
        <authorList>
            <consortium name="Pathogen Informatics"/>
        </authorList>
    </citation>
    <scope>NUCLEOTIDE SEQUENCE [LARGE SCALE GENOMIC DNA]</scope>
    <source>
        <strain evidence="13 14">NCTC9695</strain>
    </source>
</reference>
<dbReference type="PANTHER" id="PTHR17490:SF16">
    <property type="entry name" value="THREONYLCARBAMOYL-AMP SYNTHASE"/>
    <property type="match status" value="1"/>
</dbReference>
<comment type="similarity">
    <text evidence="2">Belongs to the SUA5 family.</text>
</comment>
<keyword evidence="6" id="KW-0819">tRNA processing</keyword>
<keyword evidence="7" id="KW-0548">Nucleotidyltransferase</keyword>
<dbReference type="GO" id="GO:0005524">
    <property type="term" value="F:ATP binding"/>
    <property type="evidence" value="ECO:0007669"/>
    <property type="project" value="UniProtKB-KW"/>
</dbReference>
<dbReference type="GO" id="GO:0005737">
    <property type="term" value="C:cytoplasm"/>
    <property type="evidence" value="ECO:0007669"/>
    <property type="project" value="UniProtKB-SubCell"/>
</dbReference>
<dbReference type="InterPro" id="IPR017945">
    <property type="entry name" value="DHBP_synth_RibB-like_a/b_dom"/>
</dbReference>
<proteinExistence type="inferred from homology"/>
<organism evidence="13 14">
    <name type="scientific">Chromobacterium violaceum</name>
    <dbReference type="NCBI Taxonomy" id="536"/>
    <lineage>
        <taxon>Bacteria</taxon>
        <taxon>Pseudomonadati</taxon>
        <taxon>Pseudomonadota</taxon>
        <taxon>Betaproteobacteria</taxon>
        <taxon>Neisseriales</taxon>
        <taxon>Chromobacteriaceae</taxon>
        <taxon>Chromobacterium</taxon>
    </lineage>
</organism>
<comment type="catalytic activity">
    <reaction evidence="11">
        <text>L-threonine + hydrogencarbonate + ATP = L-threonylcarbamoyladenylate + diphosphate + H2O</text>
        <dbReference type="Rhea" id="RHEA:36407"/>
        <dbReference type="ChEBI" id="CHEBI:15377"/>
        <dbReference type="ChEBI" id="CHEBI:17544"/>
        <dbReference type="ChEBI" id="CHEBI:30616"/>
        <dbReference type="ChEBI" id="CHEBI:33019"/>
        <dbReference type="ChEBI" id="CHEBI:57926"/>
        <dbReference type="ChEBI" id="CHEBI:73682"/>
        <dbReference type="EC" id="2.7.7.87"/>
    </reaction>
</comment>
<evidence type="ECO:0000256" key="10">
    <source>
        <dbReference type="ARBA" id="ARBA00029774"/>
    </source>
</evidence>
<dbReference type="Gene3D" id="3.90.870.10">
    <property type="entry name" value="DHBP synthase"/>
    <property type="match status" value="1"/>
</dbReference>
<dbReference type="GO" id="GO:0008033">
    <property type="term" value="P:tRNA processing"/>
    <property type="evidence" value="ECO:0007669"/>
    <property type="project" value="UniProtKB-KW"/>
</dbReference>
<evidence type="ECO:0000256" key="4">
    <source>
        <dbReference type="ARBA" id="ARBA00022490"/>
    </source>
</evidence>
<evidence type="ECO:0000256" key="11">
    <source>
        <dbReference type="ARBA" id="ARBA00048366"/>
    </source>
</evidence>
<dbReference type="GO" id="GO:0061710">
    <property type="term" value="F:L-threonylcarbamoyladenylate synthase"/>
    <property type="evidence" value="ECO:0007669"/>
    <property type="project" value="UniProtKB-EC"/>
</dbReference>
<evidence type="ECO:0000256" key="7">
    <source>
        <dbReference type="ARBA" id="ARBA00022695"/>
    </source>
</evidence>
<comment type="subcellular location">
    <subcellularLocation>
        <location evidence="1">Cytoplasm</location>
    </subcellularLocation>
</comment>
<evidence type="ECO:0000259" key="12">
    <source>
        <dbReference type="PROSITE" id="PS51163"/>
    </source>
</evidence>
<dbReference type="NCBIfam" id="TIGR00057">
    <property type="entry name" value="L-threonylcarbamoyladenylate synthase"/>
    <property type="match status" value="1"/>
</dbReference>
<dbReference type="Pfam" id="PF03481">
    <property type="entry name" value="Sua5_C"/>
    <property type="match status" value="1"/>
</dbReference>
<dbReference type="GO" id="GO:0003725">
    <property type="term" value="F:double-stranded RNA binding"/>
    <property type="evidence" value="ECO:0007669"/>
    <property type="project" value="InterPro"/>
</dbReference>
<evidence type="ECO:0000256" key="8">
    <source>
        <dbReference type="ARBA" id="ARBA00022741"/>
    </source>
</evidence>
<dbReference type="Pfam" id="PF01300">
    <property type="entry name" value="Sua5_yciO_yrdC"/>
    <property type="match status" value="1"/>
</dbReference>
<dbReference type="InterPro" id="IPR006070">
    <property type="entry name" value="Sua5-like_dom"/>
</dbReference>
<evidence type="ECO:0000256" key="3">
    <source>
        <dbReference type="ARBA" id="ARBA00012584"/>
    </source>
</evidence>
<evidence type="ECO:0000256" key="6">
    <source>
        <dbReference type="ARBA" id="ARBA00022694"/>
    </source>
</evidence>
<dbReference type="GO" id="GO:0000049">
    <property type="term" value="F:tRNA binding"/>
    <property type="evidence" value="ECO:0007669"/>
    <property type="project" value="TreeGrafter"/>
</dbReference>
<dbReference type="EC" id="2.7.7.87" evidence="3"/>
<keyword evidence="9" id="KW-0067">ATP-binding</keyword>
<dbReference type="FunFam" id="3.90.870.10:FF:000009">
    <property type="entry name" value="Threonylcarbamoyl-AMP synthase, putative"/>
    <property type="match status" value="1"/>
</dbReference>
<protein>
    <recommendedName>
        <fullName evidence="10">L-threonylcarbamoyladenylate synthase</fullName>
        <ecNumber evidence="3">2.7.7.87</ecNumber>
    </recommendedName>
    <alternativeName>
        <fullName evidence="10">L-threonylcarbamoyladenylate synthase</fullName>
    </alternativeName>
</protein>
<evidence type="ECO:0000256" key="5">
    <source>
        <dbReference type="ARBA" id="ARBA00022679"/>
    </source>
</evidence>
<name>A0A3S4HPF9_CHRVL</name>
<dbReference type="EMBL" id="LR134182">
    <property type="protein sequence ID" value="VEB44223.1"/>
    <property type="molecule type" value="Genomic_DNA"/>
</dbReference>
<dbReference type="InterPro" id="IPR050156">
    <property type="entry name" value="TC-AMP_synthase_SUA5"/>
</dbReference>
<feature type="domain" description="YrdC-like" evidence="12">
    <location>
        <begin position="8"/>
        <end position="194"/>
    </location>
</feature>
<evidence type="ECO:0000256" key="9">
    <source>
        <dbReference type="ARBA" id="ARBA00022840"/>
    </source>
</evidence>
<evidence type="ECO:0000313" key="14">
    <source>
        <dbReference type="Proteomes" id="UP000275777"/>
    </source>
</evidence>
<keyword evidence="4" id="KW-0963">Cytoplasm</keyword>
<keyword evidence="5" id="KW-0808">Transferase</keyword>
<evidence type="ECO:0000256" key="1">
    <source>
        <dbReference type="ARBA" id="ARBA00004496"/>
    </source>
</evidence>
<dbReference type="GO" id="GO:0006450">
    <property type="term" value="P:regulation of translational fidelity"/>
    <property type="evidence" value="ECO:0007669"/>
    <property type="project" value="TreeGrafter"/>
</dbReference>
<evidence type="ECO:0000313" key="13">
    <source>
        <dbReference type="EMBL" id="VEB44223.1"/>
    </source>
</evidence>
<dbReference type="SUPFAM" id="SSF55821">
    <property type="entry name" value="YrdC/RibB"/>
    <property type="match status" value="1"/>
</dbReference>
<keyword evidence="8" id="KW-0547">Nucleotide-binding</keyword>
<gene>
    <name evidence="13" type="primary">rimN_3</name>
    <name evidence="13" type="ORF">NCTC9695_04711</name>
</gene>